<keyword evidence="9" id="KW-1185">Reference proteome</keyword>
<dbReference type="SUPFAM" id="SSF74650">
    <property type="entry name" value="Galactose mutarotase-like"/>
    <property type="match status" value="1"/>
</dbReference>
<dbReference type="SUPFAM" id="SSF51445">
    <property type="entry name" value="(Trans)glycosidases"/>
    <property type="match status" value="1"/>
</dbReference>
<comment type="similarity">
    <text evidence="2 7">Belongs to the glycosyl hydrolase 31 family.</text>
</comment>
<dbReference type="CDD" id="cd00111">
    <property type="entry name" value="Trefoil"/>
    <property type="match status" value="1"/>
</dbReference>
<dbReference type="Gene3D" id="2.60.40.1760">
    <property type="entry name" value="glycosyl hydrolase (family 31)"/>
    <property type="match status" value="1"/>
</dbReference>
<dbReference type="InterPro" id="IPR044913">
    <property type="entry name" value="P_trefoil_dom_sf"/>
</dbReference>
<evidence type="ECO:0000256" key="3">
    <source>
        <dbReference type="ARBA" id="ARBA00022729"/>
    </source>
</evidence>
<reference evidence="8 9" key="1">
    <citation type="journal article" date="2017" name="G3 (Bethesda)">
        <title>The Physical Genome Mapping of Anopheles albimanus Corrected Scaffold Misassemblies and Identified Interarm Rearrangements in Genus Anopheles.</title>
        <authorList>
            <person name="Artemov G.N."/>
            <person name="Peery A.N."/>
            <person name="Jiang X."/>
            <person name="Tu Z."/>
            <person name="Stegniy V.N."/>
            <person name="Sharakhova M.V."/>
            <person name="Sharakhov I.V."/>
        </authorList>
    </citation>
    <scope>NUCLEOTIDE SEQUENCE [LARGE SCALE GENOMIC DNA]</scope>
    <source>
        <strain evidence="8 9">ALBI9_A</strain>
    </source>
</reference>
<dbReference type="VEuPathDB" id="VectorBase:AALB20_031234"/>
<dbReference type="InterPro" id="IPR000322">
    <property type="entry name" value="Glyco_hydro_31_TIM"/>
</dbReference>
<dbReference type="GO" id="GO:0030246">
    <property type="term" value="F:carbohydrate binding"/>
    <property type="evidence" value="ECO:0007669"/>
    <property type="project" value="InterPro"/>
</dbReference>
<dbReference type="GO" id="GO:0006491">
    <property type="term" value="P:N-glycan processing"/>
    <property type="evidence" value="ECO:0007669"/>
    <property type="project" value="TreeGrafter"/>
</dbReference>
<evidence type="ECO:0000313" key="8">
    <source>
        <dbReference type="EnsemblMetazoa" id="AALB009145-PA"/>
    </source>
</evidence>
<dbReference type="RefSeq" id="XP_035783412.1">
    <property type="nucleotide sequence ID" value="XM_035927519.1"/>
</dbReference>
<evidence type="ECO:0000256" key="2">
    <source>
        <dbReference type="ARBA" id="ARBA00007806"/>
    </source>
</evidence>
<dbReference type="GO" id="GO:0016020">
    <property type="term" value="C:membrane"/>
    <property type="evidence" value="ECO:0007669"/>
    <property type="project" value="UniProtKB-SubCell"/>
</dbReference>
<protein>
    <submittedName>
        <fullName evidence="8">Uncharacterized protein</fullName>
    </submittedName>
</protein>
<dbReference type="KEGG" id="aali:118461788"/>
<dbReference type="GO" id="GO:0005975">
    <property type="term" value="P:carbohydrate metabolic process"/>
    <property type="evidence" value="ECO:0007669"/>
    <property type="project" value="InterPro"/>
</dbReference>
<evidence type="ECO:0000256" key="6">
    <source>
        <dbReference type="PROSITE-ProRule" id="PRU00779"/>
    </source>
</evidence>
<organism evidence="8 9">
    <name type="scientific">Anopheles albimanus</name>
    <name type="common">New world malaria mosquito</name>
    <dbReference type="NCBI Taxonomy" id="7167"/>
    <lineage>
        <taxon>Eukaryota</taxon>
        <taxon>Metazoa</taxon>
        <taxon>Ecdysozoa</taxon>
        <taxon>Arthropoda</taxon>
        <taxon>Hexapoda</taxon>
        <taxon>Insecta</taxon>
        <taxon>Pterygota</taxon>
        <taxon>Neoptera</taxon>
        <taxon>Endopterygota</taxon>
        <taxon>Diptera</taxon>
        <taxon>Nematocera</taxon>
        <taxon>Culicoidea</taxon>
        <taxon>Culicidae</taxon>
        <taxon>Anophelinae</taxon>
        <taxon>Anopheles</taxon>
    </lineage>
</organism>
<dbReference type="VEuPathDB" id="VectorBase:AALB009145"/>
<comment type="subcellular location">
    <subcellularLocation>
        <location evidence="1">Membrane</location>
    </subcellularLocation>
</comment>
<proteinExistence type="inferred from homology"/>
<reference evidence="8" key="2">
    <citation type="submission" date="2022-08" db="UniProtKB">
        <authorList>
            <consortium name="EnsemblMetazoa"/>
        </authorList>
    </citation>
    <scope>IDENTIFICATION</scope>
    <source>
        <strain evidence="8">STECLA/ALBI9_A</strain>
    </source>
</reference>
<sequence length="917" mass="102878">MFRGQERDAPQMGGADSTRSEIRYDATAIPEFDKRPAFIHVLLLNKTIRLFVVLGVGSVIIPVFAYLFFFSKEIGHGSKRDIIGTCGHPTLYHIPCGRNNLSETECHQLGCCYTTLATCYHSLPSEHQLIIGDDWAPGTPAILTPLRSGTPYVESALPEVRFDVIIPQDGSGGLSFLLSKVNDTSSTKNHTPTRVMETRDLAVHVYSPTFFIEVKRKIDQEVIFSTARGPLIVTENFIEWTLHLGADILFGLGSAYLEPGSKHLLLNHQNTSATPIVMGYNAKLKLFNGVIFNTPGLTEVEILGSRLVIIRAQFDKNFEVQFMAGPTPAMLHRQSKAILQNQYTPPYWAYGVHVCDQSAKRNLTIVRHDLEVLLNETIMFDSHCLHNDQFWISDSMTMDKEFDLLRHLLRGAEKKFLPSLVLAVSYGGNPTFIDAREHGILLRNPSNLLAYQGRLRNRTVVYVDWRTSHAANLSAWFDSQWQKIANLAADGYTLEEVNPRDDRNSSLPGPEKLIYQPEHLNDTLQLLLPWNTLLSDSSGLVLSRHNLLGVALLDLFRKKIDPTIPLITGAAGIQSRVATLPSNVSASWIALRSEVDRIIGLSVAGISFTGTPICGNAPVGPVNVSEELCIRWYQIGSLLPVFRVSADRTPNRFSRYGRRLMHAALRRRYALLEMLNTLILEDAPIIRPMFYHYEESVNFTMELWEQFMFGEAVLVAPVLLPQMTQIAIYFPDTFYELWSGQQMPANDVLQYAVVESDLPMFLRPGFIIPLREVVEEEIALEGGAVVPMSVERSRLKPLLLIGAFTCNARRWKCSTTGHVLLLSGFQLHFGVDLDERLVVNVRANVSTPELAQQEACSERASLNATIVRVQLYGHPNTSQPLEYAVDYDYCQQPAKQVEFANLHRKGPVDAYGNFLAK</sequence>
<name>A0A182FRG9_ANOAL</name>
<evidence type="ECO:0000256" key="4">
    <source>
        <dbReference type="ARBA" id="ARBA00023136"/>
    </source>
</evidence>
<dbReference type="OrthoDB" id="5839090at2759"/>
<dbReference type="Gene3D" id="3.20.20.80">
    <property type="entry name" value="Glycosidases"/>
    <property type="match status" value="1"/>
</dbReference>
<dbReference type="PANTHER" id="PTHR22762:SF167">
    <property type="entry name" value="LYSOSOMAL ALPHA-GLUCOSIDASE-LIKE PROTEIN"/>
    <property type="match status" value="1"/>
</dbReference>
<dbReference type="InterPro" id="IPR013780">
    <property type="entry name" value="Glyco_hydro_b"/>
</dbReference>
<dbReference type="STRING" id="7167.A0A182FRG9"/>
<dbReference type="SUPFAM" id="SSF51011">
    <property type="entry name" value="Glycosyl hydrolase domain"/>
    <property type="match status" value="1"/>
</dbReference>
<dbReference type="EnsemblMetazoa" id="AALB009145-RA">
    <property type="protein sequence ID" value="AALB009145-PA"/>
    <property type="gene ID" value="AALB009145"/>
</dbReference>
<keyword evidence="7" id="KW-0326">Glycosidase</keyword>
<evidence type="ECO:0000256" key="5">
    <source>
        <dbReference type="ARBA" id="ARBA00023157"/>
    </source>
</evidence>
<dbReference type="InterPro" id="IPR017853">
    <property type="entry name" value="GH"/>
</dbReference>
<dbReference type="InterPro" id="IPR048395">
    <property type="entry name" value="Glyco_hydro_31_C"/>
</dbReference>
<evidence type="ECO:0000313" key="9">
    <source>
        <dbReference type="Proteomes" id="UP000069272"/>
    </source>
</evidence>
<dbReference type="Pfam" id="PF21365">
    <property type="entry name" value="Glyco_hydro_31_3rd"/>
    <property type="match status" value="1"/>
</dbReference>
<dbReference type="SUPFAM" id="SSF57492">
    <property type="entry name" value="Trefoil"/>
    <property type="match status" value="1"/>
</dbReference>
<dbReference type="GO" id="GO:0090599">
    <property type="term" value="F:alpha-glucosidase activity"/>
    <property type="evidence" value="ECO:0007669"/>
    <property type="project" value="TreeGrafter"/>
</dbReference>
<keyword evidence="7" id="KW-0378">Hydrolase</keyword>
<dbReference type="PANTHER" id="PTHR22762">
    <property type="entry name" value="ALPHA-GLUCOSIDASE"/>
    <property type="match status" value="1"/>
</dbReference>
<evidence type="ECO:0000256" key="7">
    <source>
        <dbReference type="RuleBase" id="RU361185"/>
    </source>
</evidence>
<dbReference type="PROSITE" id="PS51448">
    <property type="entry name" value="P_TREFOIL_2"/>
    <property type="match status" value="1"/>
</dbReference>
<keyword evidence="3" id="KW-0732">Signal</keyword>
<evidence type="ECO:0000256" key="1">
    <source>
        <dbReference type="ARBA" id="ARBA00004370"/>
    </source>
</evidence>
<dbReference type="Pfam" id="PF01055">
    <property type="entry name" value="Glyco_hydro_31_2nd"/>
    <property type="match status" value="1"/>
</dbReference>
<dbReference type="AlphaFoldDB" id="A0A182FRG9"/>
<keyword evidence="4" id="KW-0472">Membrane</keyword>
<feature type="disulfide bond" evidence="6">
    <location>
        <begin position="86"/>
        <end position="112"/>
    </location>
</feature>
<dbReference type="Proteomes" id="UP000069272">
    <property type="component" value="Chromosome 2R"/>
</dbReference>
<feature type="disulfide bond" evidence="6">
    <location>
        <begin position="96"/>
        <end position="111"/>
    </location>
</feature>
<dbReference type="Gene3D" id="2.60.40.1180">
    <property type="entry name" value="Golgi alpha-mannosidase II"/>
    <property type="match status" value="1"/>
</dbReference>
<dbReference type="InterPro" id="IPR000519">
    <property type="entry name" value="P_trefoil_dom"/>
</dbReference>
<keyword evidence="5 6" id="KW-1015">Disulfide bond</keyword>
<comment type="caution">
    <text evidence="6">Lacks conserved residue(s) required for the propagation of feature annotation.</text>
</comment>
<dbReference type="InterPro" id="IPR011013">
    <property type="entry name" value="Gal_mutarotase_sf_dom"/>
</dbReference>
<dbReference type="GeneID" id="118461788"/>
<accession>A0A182FRG9</accession>